<proteinExistence type="predicted"/>
<feature type="transmembrane region" description="Helical" evidence="2">
    <location>
        <begin position="143"/>
        <end position="160"/>
    </location>
</feature>
<dbReference type="AlphaFoldDB" id="A0A5B9Q9D6"/>
<evidence type="ECO:0000313" key="4">
    <source>
        <dbReference type="Proteomes" id="UP000323917"/>
    </source>
</evidence>
<dbReference type="Proteomes" id="UP000323917">
    <property type="component" value="Chromosome"/>
</dbReference>
<evidence type="ECO:0008006" key="5">
    <source>
        <dbReference type="Google" id="ProtNLM"/>
    </source>
</evidence>
<sequence>MDQILAQVSRARRRLWLELFLNRLTTCLFITMTLALVAMAVPKFVAVADLPLRWSLWCAMAGIGLGFLSALIWTLVDGLSEIDAAVELDSRFDLRERVSSSLALSSDDADSPAGQALLADAARAVRRLEVTSQFGIKIPRKRWLPLMTTCLAFFIVSFFGNPEAHSSVDPHAAAQAKEQRKNVSKTLRERLAEKRKLAAEKGLKEAEGLFGQLEKETEKLAKAKDADRKKTLVKLNDLAGELAQRREQLGGDKELRKQLAKLNNLNQGPADKMAEAMKKGNWQQASQELEKLKKQLAEGKLDDAAKQALMEQMQQMQERLAQSAEAQKQAMEDLKKQIEKAKEQGNLAEAGEMQQKLDQIQKQKNQSDKLSQLGSQMSALQDAMKKGDNGKAAQAMSDMMKQMDQLAQEMQEGEMLTAAMDQLQMAKDAMACQECQGMGCATCQSSMYSDQFSESQGNGMGAGRGFGPRPDEKNDVNFRDSRVRQNPGRGAAVLAGEADGPNMRGNVAEAIKQEMAAVGSTPADPQVVEQLPKSRREHAEEYFNTLREGQ</sequence>
<reference evidence="3 4" key="1">
    <citation type="submission" date="2019-08" db="EMBL/GenBank/DDBJ databases">
        <title>Deep-cultivation of Planctomycetes and their phenomic and genomic characterization uncovers novel biology.</title>
        <authorList>
            <person name="Wiegand S."/>
            <person name="Jogler M."/>
            <person name="Boedeker C."/>
            <person name="Pinto D."/>
            <person name="Vollmers J."/>
            <person name="Rivas-Marin E."/>
            <person name="Kohn T."/>
            <person name="Peeters S.H."/>
            <person name="Heuer A."/>
            <person name="Rast P."/>
            <person name="Oberbeckmann S."/>
            <person name="Bunk B."/>
            <person name="Jeske O."/>
            <person name="Meyerdierks A."/>
            <person name="Storesund J.E."/>
            <person name="Kallscheuer N."/>
            <person name="Luecker S."/>
            <person name="Lage O.M."/>
            <person name="Pohl T."/>
            <person name="Merkel B.J."/>
            <person name="Hornburger P."/>
            <person name="Mueller R.-W."/>
            <person name="Bruemmer F."/>
            <person name="Labrenz M."/>
            <person name="Spormann A.M."/>
            <person name="Op den Camp H."/>
            <person name="Overmann J."/>
            <person name="Amann R."/>
            <person name="Jetten M.S.M."/>
            <person name="Mascher T."/>
            <person name="Medema M.H."/>
            <person name="Devos D.P."/>
            <person name="Kaster A.-K."/>
            <person name="Ovreas L."/>
            <person name="Rohde M."/>
            <person name="Galperin M.Y."/>
            <person name="Jogler C."/>
        </authorList>
    </citation>
    <scope>NUCLEOTIDE SEQUENCE [LARGE SCALE GENOMIC DNA]</scope>
    <source>
        <strain evidence="3 4">Pr1d</strain>
    </source>
</reference>
<dbReference type="KEGG" id="bgok:Pr1d_16140"/>
<keyword evidence="4" id="KW-1185">Reference proteome</keyword>
<feature type="transmembrane region" description="Helical" evidence="2">
    <location>
        <begin position="20"/>
        <end position="42"/>
    </location>
</feature>
<feature type="compositionally biased region" description="Low complexity" evidence="1">
    <location>
        <begin position="313"/>
        <end position="322"/>
    </location>
</feature>
<evidence type="ECO:0000256" key="2">
    <source>
        <dbReference type="SAM" id="Phobius"/>
    </source>
</evidence>
<evidence type="ECO:0000256" key="1">
    <source>
        <dbReference type="SAM" id="MobiDB-lite"/>
    </source>
</evidence>
<feature type="transmembrane region" description="Helical" evidence="2">
    <location>
        <begin position="54"/>
        <end position="76"/>
    </location>
</feature>
<dbReference type="OrthoDB" id="250171at2"/>
<keyword evidence="2" id="KW-1133">Transmembrane helix</keyword>
<keyword evidence="2" id="KW-0812">Transmembrane</keyword>
<feature type="region of interest" description="Disordered" evidence="1">
    <location>
        <begin position="313"/>
        <end position="332"/>
    </location>
</feature>
<dbReference type="RefSeq" id="WP_148073003.1">
    <property type="nucleotide sequence ID" value="NZ_CP042913.1"/>
</dbReference>
<name>A0A5B9Q9D6_9BACT</name>
<protein>
    <recommendedName>
        <fullName evidence="5">Chromosome partition protein Smc</fullName>
    </recommendedName>
</protein>
<organism evidence="3 4">
    <name type="scientific">Bythopirellula goksoeyrii</name>
    <dbReference type="NCBI Taxonomy" id="1400387"/>
    <lineage>
        <taxon>Bacteria</taxon>
        <taxon>Pseudomonadati</taxon>
        <taxon>Planctomycetota</taxon>
        <taxon>Planctomycetia</taxon>
        <taxon>Pirellulales</taxon>
        <taxon>Lacipirellulaceae</taxon>
        <taxon>Bythopirellula</taxon>
    </lineage>
</organism>
<keyword evidence="2" id="KW-0472">Membrane</keyword>
<dbReference type="EMBL" id="CP042913">
    <property type="protein sequence ID" value="QEG34339.1"/>
    <property type="molecule type" value="Genomic_DNA"/>
</dbReference>
<gene>
    <name evidence="3" type="ORF">Pr1d_16140</name>
</gene>
<feature type="region of interest" description="Disordered" evidence="1">
    <location>
        <begin position="351"/>
        <end position="376"/>
    </location>
</feature>
<accession>A0A5B9Q9D6</accession>
<evidence type="ECO:0000313" key="3">
    <source>
        <dbReference type="EMBL" id="QEG34339.1"/>
    </source>
</evidence>